<evidence type="ECO:0000313" key="2">
    <source>
        <dbReference type="Proteomes" id="UP001223072"/>
    </source>
</evidence>
<dbReference type="Proteomes" id="UP001223072">
    <property type="component" value="Unassembled WGS sequence"/>
</dbReference>
<evidence type="ECO:0000313" key="1">
    <source>
        <dbReference type="EMBL" id="MDQ0933369.1"/>
    </source>
</evidence>
<proteinExistence type="predicted"/>
<accession>A0ABU0RMZ8</accession>
<organism evidence="1 2">
    <name type="scientific">Streptomyces turgidiscabies</name>
    <dbReference type="NCBI Taxonomy" id="85558"/>
    <lineage>
        <taxon>Bacteria</taxon>
        <taxon>Bacillati</taxon>
        <taxon>Actinomycetota</taxon>
        <taxon>Actinomycetes</taxon>
        <taxon>Kitasatosporales</taxon>
        <taxon>Streptomycetaceae</taxon>
        <taxon>Streptomyces</taxon>
    </lineage>
</organism>
<sequence length="129" mass="14809">MKRPRTGERRPVKSYDWRHVQALGAGPRFIDEPRERECPVCGNIAVRTYMYASDRGPGRETVISYTWCASCGHFTGNTGPRPAGLRFTDPLAALSRADRIDMESDSDLFFRKLDRLWDSGELPQRFERV</sequence>
<reference evidence="1 2" key="1">
    <citation type="submission" date="2023-07" db="EMBL/GenBank/DDBJ databases">
        <title>Comparative genomics of wheat-associated soil bacteria to identify genetic determinants of phenazine resistance.</title>
        <authorList>
            <person name="Mouncey N."/>
        </authorList>
    </citation>
    <scope>NUCLEOTIDE SEQUENCE [LARGE SCALE GENOMIC DNA]</scope>
    <source>
        <strain evidence="1 2">W2I16</strain>
    </source>
</reference>
<gene>
    <name evidence="1" type="ORF">QFZ49_003309</name>
</gene>
<protein>
    <submittedName>
        <fullName evidence="1">Uncharacterized protein</fullName>
    </submittedName>
</protein>
<name>A0ABU0RMZ8_9ACTN</name>
<keyword evidence="2" id="KW-1185">Reference proteome</keyword>
<comment type="caution">
    <text evidence="1">The sequence shown here is derived from an EMBL/GenBank/DDBJ whole genome shotgun (WGS) entry which is preliminary data.</text>
</comment>
<dbReference type="EMBL" id="JAUSZS010000004">
    <property type="protein sequence ID" value="MDQ0933369.1"/>
    <property type="molecule type" value="Genomic_DNA"/>
</dbReference>